<dbReference type="InterPro" id="IPR036523">
    <property type="entry name" value="SurE-like_sf"/>
</dbReference>
<dbReference type="GO" id="GO:0046872">
    <property type="term" value="F:metal ion binding"/>
    <property type="evidence" value="ECO:0007669"/>
    <property type="project" value="UniProtKB-KW"/>
</dbReference>
<dbReference type="SUPFAM" id="SSF64167">
    <property type="entry name" value="SurE-like"/>
    <property type="match status" value="1"/>
</dbReference>
<dbReference type="EMBL" id="PNBA02000017">
    <property type="protein sequence ID" value="KAG6394939.1"/>
    <property type="molecule type" value="Genomic_DNA"/>
</dbReference>
<name>A0A8X8WIC5_SALSN</name>
<keyword evidence="6" id="KW-1185">Reference proteome</keyword>
<evidence type="ECO:0000256" key="1">
    <source>
        <dbReference type="ARBA" id="ARBA00011062"/>
    </source>
</evidence>
<evidence type="ECO:0000313" key="5">
    <source>
        <dbReference type="EMBL" id="KAG6394939.1"/>
    </source>
</evidence>
<dbReference type="Gene3D" id="3.40.1210.10">
    <property type="entry name" value="Survival protein SurE-like phosphatase/nucleotidase"/>
    <property type="match status" value="1"/>
</dbReference>
<feature type="domain" description="Survival protein SurE-like phosphatase/nucleotidase" evidence="4">
    <location>
        <begin position="12"/>
        <end position="135"/>
    </location>
</feature>
<reference evidence="5" key="2">
    <citation type="submission" date="2020-08" db="EMBL/GenBank/DDBJ databases">
        <title>Plant Genome Project.</title>
        <authorList>
            <person name="Zhang R.-G."/>
        </authorList>
    </citation>
    <scope>NUCLEOTIDE SEQUENCE</scope>
    <source>
        <strain evidence="5">Huo1</strain>
        <tissue evidence="5">Leaf</tissue>
    </source>
</reference>
<dbReference type="Pfam" id="PF01975">
    <property type="entry name" value="SurE"/>
    <property type="match status" value="1"/>
</dbReference>
<evidence type="ECO:0000256" key="2">
    <source>
        <dbReference type="ARBA" id="ARBA00022723"/>
    </source>
</evidence>
<dbReference type="PANTHER" id="PTHR30457:SF0">
    <property type="entry name" value="PHOSPHATASE, PUTATIVE (AFU_ORTHOLOGUE AFUA_4G01070)-RELATED"/>
    <property type="match status" value="1"/>
</dbReference>
<evidence type="ECO:0000313" key="6">
    <source>
        <dbReference type="Proteomes" id="UP000298416"/>
    </source>
</evidence>
<comment type="caution">
    <text evidence="5">The sequence shown here is derived from an EMBL/GenBank/DDBJ whole genome shotgun (WGS) entry which is preliminary data.</text>
</comment>
<keyword evidence="2" id="KW-0479">Metal-binding</keyword>
<reference evidence="5" key="1">
    <citation type="submission" date="2018-01" db="EMBL/GenBank/DDBJ databases">
        <authorList>
            <person name="Mao J.F."/>
        </authorList>
    </citation>
    <scope>NUCLEOTIDE SEQUENCE</scope>
    <source>
        <strain evidence="5">Huo1</strain>
        <tissue evidence="5">Leaf</tissue>
    </source>
</reference>
<dbReference type="InterPro" id="IPR002828">
    <property type="entry name" value="SurE-like_Pase/nucleotidase"/>
</dbReference>
<comment type="similarity">
    <text evidence="1">Belongs to the SurE nucleotidase family.</text>
</comment>
<dbReference type="PANTHER" id="PTHR30457">
    <property type="entry name" value="5'-NUCLEOTIDASE SURE"/>
    <property type="match status" value="1"/>
</dbReference>
<dbReference type="Proteomes" id="UP000298416">
    <property type="component" value="Unassembled WGS sequence"/>
</dbReference>
<dbReference type="GO" id="GO:0005829">
    <property type="term" value="C:cytosol"/>
    <property type="evidence" value="ECO:0007669"/>
    <property type="project" value="TreeGrafter"/>
</dbReference>
<evidence type="ECO:0000259" key="4">
    <source>
        <dbReference type="Pfam" id="PF01975"/>
    </source>
</evidence>
<evidence type="ECO:0000256" key="3">
    <source>
        <dbReference type="ARBA" id="ARBA00022801"/>
    </source>
</evidence>
<sequence length="284" mass="30804">MISGGGGDRPTVMVTNDDGIDAPGIRALLHVLVSSNRFNVYVCAPDSEKSAVSHSITWQKPLFAKPVEIGGTVAFAVSGTPADCTSLGPDLVISGINMGSNCGYHIIYSGTVAGAREAFLNGIASISISYDWNNSHTVLACRVGGKSTIDVANHKGYRLTNQGKTMVKMGWRQVTSESEGRKMLSTMTMETSSSSGSESTFTNLKHELAFKREVKGSQVDNSDTDYNCLREGFEPCLTQRWKAKLILSSGRQVFQHCKEDVWKDLDGSLIISDHEIPFRGIIFP</sequence>
<dbReference type="InterPro" id="IPR030048">
    <property type="entry name" value="SurE"/>
</dbReference>
<protein>
    <recommendedName>
        <fullName evidence="4">Survival protein SurE-like phosphatase/nucleotidase domain-containing protein</fullName>
    </recommendedName>
</protein>
<dbReference type="GO" id="GO:0008252">
    <property type="term" value="F:nucleotidase activity"/>
    <property type="evidence" value="ECO:0007669"/>
    <property type="project" value="InterPro"/>
</dbReference>
<proteinExistence type="inferred from homology"/>
<keyword evidence="3" id="KW-0378">Hydrolase</keyword>
<organism evidence="5">
    <name type="scientific">Salvia splendens</name>
    <name type="common">Scarlet sage</name>
    <dbReference type="NCBI Taxonomy" id="180675"/>
    <lineage>
        <taxon>Eukaryota</taxon>
        <taxon>Viridiplantae</taxon>
        <taxon>Streptophyta</taxon>
        <taxon>Embryophyta</taxon>
        <taxon>Tracheophyta</taxon>
        <taxon>Spermatophyta</taxon>
        <taxon>Magnoliopsida</taxon>
        <taxon>eudicotyledons</taxon>
        <taxon>Gunneridae</taxon>
        <taxon>Pentapetalae</taxon>
        <taxon>asterids</taxon>
        <taxon>lamiids</taxon>
        <taxon>Lamiales</taxon>
        <taxon>Lamiaceae</taxon>
        <taxon>Nepetoideae</taxon>
        <taxon>Mentheae</taxon>
        <taxon>Salviinae</taxon>
        <taxon>Salvia</taxon>
        <taxon>Salvia subgen. Calosphace</taxon>
        <taxon>core Calosphace</taxon>
    </lineage>
</organism>
<gene>
    <name evidence="5" type="ORF">SASPL_145530</name>
</gene>
<accession>A0A8X8WIC5</accession>
<dbReference type="AlphaFoldDB" id="A0A8X8WIC5"/>